<proteinExistence type="predicted"/>
<comment type="caution">
    <text evidence="2">The sequence shown here is derived from an EMBL/GenBank/DDBJ whole genome shotgun (WGS) entry which is preliminary data.</text>
</comment>
<dbReference type="EMBL" id="QSUB01000001">
    <property type="protein sequence ID" value="RGN07013.1"/>
    <property type="molecule type" value="Genomic_DNA"/>
</dbReference>
<evidence type="ECO:0000259" key="1">
    <source>
        <dbReference type="PROSITE" id="PS50943"/>
    </source>
</evidence>
<dbReference type="PROSITE" id="PS50943">
    <property type="entry name" value="HTH_CROC1"/>
    <property type="match status" value="1"/>
</dbReference>
<dbReference type="RefSeq" id="WP_117738665.1">
    <property type="nucleotide sequence ID" value="NZ_QSUB01000001.1"/>
</dbReference>
<accession>A0A3E5AA55</accession>
<evidence type="ECO:0000313" key="3">
    <source>
        <dbReference type="Proteomes" id="UP000261222"/>
    </source>
</evidence>
<dbReference type="Proteomes" id="UP000261222">
    <property type="component" value="Unassembled WGS sequence"/>
</dbReference>
<dbReference type="AlphaFoldDB" id="A0A3E5AA55"/>
<evidence type="ECO:0000313" key="2">
    <source>
        <dbReference type="EMBL" id="RGN07013.1"/>
    </source>
</evidence>
<sequence>MKYVSDLQIFSQKLCDLMKKRGMTYKNNQPDPILLYNAFYPHDQLQIIDQNGNGFGRSEYTEKTRKFDNWIKGKSYPKTITDMLQLCNALNCDLDYFFTDMNCTTHDLQFIQDKTGLSENAISNLISINTYNKYFPGCNDDKLALLNLILQDSHEKEAFSSLLDLLVSFCRFTVPDESNQLYTVDSNGITGFQYHKSLSGKGISYNPLQVHFHIQDMDSMYYLKIWDAIQQLKETYKKNKT</sequence>
<protein>
    <recommendedName>
        <fullName evidence="1">HTH cro/C1-type domain-containing protein</fullName>
    </recommendedName>
</protein>
<name>A0A3E5AA55_9FIRM</name>
<gene>
    <name evidence="2" type="ORF">DXB81_00305</name>
</gene>
<feature type="domain" description="HTH cro/C1-type" evidence="1">
    <location>
        <begin position="69"/>
        <end position="97"/>
    </location>
</feature>
<organism evidence="2 3">
    <name type="scientific">Blautia obeum</name>
    <dbReference type="NCBI Taxonomy" id="40520"/>
    <lineage>
        <taxon>Bacteria</taxon>
        <taxon>Bacillati</taxon>
        <taxon>Bacillota</taxon>
        <taxon>Clostridia</taxon>
        <taxon>Lachnospirales</taxon>
        <taxon>Lachnospiraceae</taxon>
        <taxon>Blautia</taxon>
    </lineage>
</organism>
<dbReference type="InterPro" id="IPR001387">
    <property type="entry name" value="Cro/C1-type_HTH"/>
</dbReference>
<reference evidence="2 3" key="1">
    <citation type="submission" date="2018-08" db="EMBL/GenBank/DDBJ databases">
        <title>A genome reference for cultivated species of the human gut microbiota.</title>
        <authorList>
            <person name="Zou Y."/>
            <person name="Xue W."/>
            <person name="Luo G."/>
        </authorList>
    </citation>
    <scope>NUCLEOTIDE SEQUENCE [LARGE SCALE GENOMIC DNA]</scope>
    <source>
        <strain evidence="2 3">OM06-11AA</strain>
    </source>
</reference>